<evidence type="ECO:0000256" key="2">
    <source>
        <dbReference type="ARBA" id="ARBA00012438"/>
    </source>
</evidence>
<evidence type="ECO:0000256" key="3">
    <source>
        <dbReference type="ARBA" id="ARBA00022553"/>
    </source>
</evidence>
<keyword evidence="3 7" id="KW-0597">Phosphoprotein</keyword>
<evidence type="ECO:0000313" key="13">
    <source>
        <dbReference type="EMBL" id="MFB9106011.1"/>
    </source>
</evidence>
<dbReference type="InterPro" id="IPR004358">
    <property type="entry name" value="Sig_transdc_His_kin-like_C"/>
</dbReference>
<dbReference type="Pfam" id="PF00072">
    <property type="entry name" value="Response_reg"/>
    <property type="match status" value="1"/>
</dbReference>
<dbReference type="CDD" id="cd06308">
    <property type="entry name" value="PBP1_sensor_kinase-like"/>
    <property type="match status" value="1"/>
</dbReference>
<evidence type="ECO:0000259" key="12">
    <source>
        <dbReference type="PROSITE" id="PS50110"/>
    </source>
</evidence>
<dbReference type="SUPFAM" id="SSF46689">
    <property type="entry name" value="Homeodomain-like"/>
    <property type="match status" value="1"/>
</dbReference>
<dbReference type="InterPro" id="IPR036890">
    <property type="entry name" value="HATPase_C_sf"/>
</dbReference>
<evidence type="ECO:0000256" key="5">
    <source>
        <dbReference type="ARBA" id="ARBA00023125"/>
    </source>
</evidence>
<dbReference type="PANTHER" id="PTHR43547">
    <property type="entry name" value="TWO-COMPONENT HISTIDINE KINASE"/>
    <property type="match status" value="1"/>
</dbReference>
<keyword evidence="14" id="KW-1185">Reference proteome</keyword>
<reference evidence="13 14" key="1">
    <citation type="submission" date="2024-09" db="EMBL/GenBank/DDBJ databases">
        <authorList>
            <person name="Sun Q."/>
            <person name="Mori K."/>
        </authorList>
    </citation>
    <scope>NUCLEOTIDE SEQUENCE [LARGE SCALE GENOMIC DNA]</scope>
    <source>
        <strain evidence="13 14">CECT 8300</strain>
    </source>
</reference>
<organism evidence="13 14">
    <name type="scientific">Algibacter miyuki</name>
    <dbReference type="NCBI Taxonomy" id="1306933"/>
    <lineage>
        <taxon>Bacteria</taxon>
        <taxon>Pseudomonadati</taxon>
        <taxon>Bacteroidota</taxon>
        <taxon>Flavobacteriia</taxon>
        <taxon>Flavobacteriales</taxon>
        <taxon>Flavobacteriaceae</taxon>
        <taxon>Algibacter</taxon>
    </lineage>
</organism>
<protein>
    <recommendedName>
        <fullName evidence="2">histidine kinase</fullName>
        <ecNumber evidence="2">2.7.13.3</ecNumber>
    </recommendedName>
</protein>
<evidence type="ECO:0000259" key="11">
    <source>
        <dbReference type="PROSITE" id="PS50109"/>
    </source>
</evidence>
<name>A0ABV5H284_9FLAO</name>
<feature type="domain" description="Response regulatory" evidence="12">
    <location>
        <begin position="662"/>
        <end position="777"/>
    </location>
</feature>
<comment type="catalytic activity">
    <reaction evidence="1">
        <text>ATP + protein L-histidine = ADP + protein N-phospho-L-histidine.</text>
        <dbReference type="EC" id="2.7.13.3"/>
    </reaction>
</comment>
<feature type="domain" description="HTH araC/xylS-type" evidence="10">
    <location>
        <begin position="809"/>
        <end position="908"/>
    </location>
</feature>
<dbReference type="InterPro" id="IPR025997">
    <property type="entry name" value="SBP_2_dom"/>
</dbReference>
<feature type="modified residue" description="4-aspartylphosphate" evidence="7">
    <location>
        <position position="709"/>
    </location>
</feature>
<dbReference type="Pfam" id="PF02518">
    <property type="entry name" value="HATPase_c"/>
    <property type="match status" value="1"/>
</dbReference>
<dbReference type="Gene3D" id="1.10.10.60">
    <property type="entry name" value="Homeodomain-like"/>
    <property type="match status" value="2"/>
</dbReference>
<dbReference type="PROSITE" id="PS50109">
    <property type="entry name" value="HIS_KIN"/>
    <property type="match status" value="1"/>
</dbReference>
<dbReference type="PRINTS" id="PR00344">
    <property type="entry name" value="BCTRLSENSOR"/>
</dbReference>
<keyword evidence="9" id="KW-0812">Transmembrane</keyword>
<dbReference type="InterPro" id="IPR011006">
    <property type="entry name" value="CheY-like_superfamily"/>
</dbReference>
<dbReference type="InterPro" id="IPR009057">
    <property type="entry name" value="Homeodomain-like_sf"/>
</dbReference>
<dbReference type="InterPro" id="IPR018060">
    <property type="entry name" value="HTH_AraC"/>
</dbReference>
<dbReference type="SMART" id="SM00388">
    <property type="entry name" value="HisKA"/>
    <property type="match status" value="1"/>
</dbReference>
<dbReference type="PROSITE" id="PS01124">
    <property type="entry name" value="HTH_ARAC_FAMILY_2"/>
    <property type="match status" value="1"/>
</dbReference>
<accession>A0ABV5H284</accession>
<dbReference type="SUPFAM" id="SSF55874">
    <property type="entry name" value="ATPase domain of HSP90 chaperone/DNA topoisomerase II/histidine kinase"/>
    <property type="match status" value="1"/>
</dbReference>
<feature type="domain" description="Histidine kinase" evidence="11">
    <location>
        <begin position="403"/>
        <end position="618"/>
    </location>
</feature>
<feature type="transmembrane region" description="Helical" evidence="9">
    <location>
        <begin position="337"/>
        <end position="360"/>
    </location>
</feature>
<dbReference type="PROSITE" id="PS50110">
    <property type="entry name" value="RESPONSE_REGULATORY"/>
    <property type="match status" value="1"/>
</dbReference>
<dbReference type="InterPro" id="IPR003594">
    <property type="entry name" value="HATPase_dom"/>
</dbReference>
<dbReference type="CDD" id="cd00082">
    <property type="entry name" value="HisKA"/>
    <property type="match status" value="1"/>
</dbReference>
<gene>
    <name evidence="13" type="ORF">ACFFU1_13970</name>
</gene>
<comment type="caution">
    <text evidence="13">The sequence shown here is derived from an EMBL/GenBank/DDBJ whole genome shotgun (WGS) entry which is preliminary data.</text>
</comment>
<dbReference type="PANTHER" id="PTHR43547:SF2">
    <property type="entry name" value="HYBRID SIGNAL TRANSDUCTION HISTIDINE KINASE C"/>
    <property type="match status" value="1"/>
</dbReference>
<dbReference type="Gene3D" id="3.40.50.2300">
    <property type="match status" value="3"/>
</dbReference>
<dbReference type="SMART" id="SM00342">
    <property type="entry name" value="HTH_ARAC"/>
    <property type="match status" value="1"/>
</dbReference>
<keyword evidence="5" id="KW-0238">DNA-binding</keyword>
<dbReference type="Pfam" id="PF13407">
    <property type="entry name" value="Peripla_BP_4"/>
    <property type="match status" value="1"/>
</dbReference>
<dbReference type="Proteomes" id="UP001589590">
    <property type="component" value="Unassembled WGS sequence"/>
</dbReference>
<evidence type="ECO:0000313" key="14">
    <source>
        <dbReference type="Proteomes" id="UP001589590"/>
    </source>
</evidence>
<dbReference type="EMBL" id="JBHMFA010000010">
    <property type="protein sequence ID" value="MFB9106011.1"/>
    <property type="molecule type" value="Genomic_DNA"/>
</dbReference>
<keyword evidence="9" id="KW-1133">Transmembrane helix</keyword>
<evidence type="ECO:0000256" key="7">
    <source>
        <dbReference type="PROSITE-ProRule" id="PRU00169"/>
    </source>
</evidence>
<dbReference type="SUPFAM" id="SSF47384">
    <property type="entry name" value="Homodimeric domain of signal transducing histidine kinase"/>
    <property type="match status" value="1"/>
</dbReference>
<dbReference type="InterPro" id="IPR036097">
    <property type="entry name" value="HisK_dim/P_sf"/>
</dbReference>
<evidence type="ECO:0000256" key="1">
    <source>
        <dbReference type="ARBA" id="ARBA00000085"/>
    </source>
</evidence>
<evidence type="ECO:0000259" key="10">
    <source>
        <dbReference type="PROSITE" id="PS01124"/>
    </source>
</evidence>
<evidence type="ECO:0000256" key="4">
    <source>
        <dbReference type="ARBA" id="ARBA00023015"/>
    </source>
</evidence>
<dbReference type="SUPFAM" id="SSF52172">
    <property type="entry name" value="CheY-like"/>
    <property type="match status" value="1"/>
</dbReference>
<sequence length="909" mass="103851">MIKTKAFLFFAILTLCFSCTNDDEKKYRIGFSQCISKDDWRKVMDHEMIVEASLNEDIDLTIFQANEDIEIQKSQIETMINDGFDVIIISPLRPDPLVSLIEKAYDKGIPVIIVDRKINSQKFTAYVGANNIDVGRMAAKYIASQNKENISVLEIKGSDNSSPVIERHLGFHQIINSDPNVSINYSIKEENLPQRLPQILDSLNIKPIHYVFGFNDNIAHDAWKITKSKATESSIKFIGVDGLNGENNGIQLVQNGVLSATVLYPTGGDEALKIAVKILRNEKVDKNNILNTTIIDFRNAEIMKNQYDKINKHQYEIESQQEKIKLQKQTYSTQSNILKLLLGLLIISLLLVVFSIYSAYSNQKKKRELEIRNKKITTQRNQIKKIAQEIKISNEAKVNFFTGLSHEFKTPITLILSSIESLSENKTLKDNKLSREVGLIFNNSKRLLRLINQLLDFRKIEDRKFILKASETNLIKFSNLIFNDFKREAQKRNITFSIETDNEDLNLFIDRNLMDKVYFNLLSNAFKFTPNNGSISIKIHDIPEINQVKIHFKDSGIGIPTSEMNQVFSAFYQGSNNNKSSSGIGLHLSKEFVELHKGSIEVKSKHGTEFIVTLYKGQAHLSTDEIVYDPDIIEETVLSFNDGYEDEVFLQNQPTQSGDHYSILIIEDNLDLANYLHGKLSKDYHIHLSDGSDAIEKAIETIPDIIMCDINVSGSLDGFEICKTLKTDLRTSHIPNIILTALNNKESYIQGLQSGADLFLTKPFSFAILQQSIKSLLYNREKLRYYFINNIHKVDTEQNFGLLEQDFISKINKHIEEHIDNSKFSVEQLAEHLNISRVQLYRKMKAILGVSISDYIQSRRLEKAKHLLDNTSLTISEIAYATGFSSPNYFSTSFKNKYQKTPKKYRSNT</sequence>
<dbReference type="EC" id="2.7.13.3" evidence="2"/>
<proteinExistence type="predicted"/>
<evidence type="ECO:0000256" key="6">
    <source>
        <dbReference type="ARBA" id="ARBA00023163"/>
    </source>
</evidence>
<keyword evidence="6" id="KW-0804">Transcription</keyword>
<dbReference type="InterPro" id="IPR028082">
    <property type="entry name" value="Peripla_BP_I"/>
</dbReference>
<dbReference type="Pfam" id="PF00512">
    <property type="entry name" value="HisKA"/>
    <property type="match status" value="1"/>
</dbReference>
<dbReference type="RefSeq" id="WP_290268478.1">
    <property type="nucleotide sequence ID" value="NZ_JAUFQP010000007.1"/>
</dbReference>
<dbReference type="SMART" id="SM00448">
    <property type="entry name" value="REC"/>
    <property type="match status" value="1"/>
</dbReference>
<dbReference type="InterPro" id="IPR018062">
    <property type="entry name" value="HTH_AraC-typ_CS"/>
</dbReference>
<dbReference type="SUPFAM" id="SSF53822">
    <property type="entry name" value="Periplasmic binding protein-like I"/>
    <property type="match status" value="1"/>
</dbReference>
<evidence type="ECO:0000256" key="9">
    <source>
        <dbReference type="SAM" id="Phobius"/>
    </source>
</evidence>
<dbReference type="Gene3D" id="1.10.287.130">
    <property type="match status" value="1"/>
</dbReference>
<feature type="coiled-coil region" evidence="8">
    <location>
        <begin position="303"/>
        <end position="330"/>
    </location>
</feature>
<dbReference type="SMART" id="SM00387">
    <property type="entry name" value="HATPase_c"/>
    <property type="match status" value="1"/>
</dbReference>
<dbReference type="Gene3D" id="3.30.565.10">
    <property type="entry name" value="Histidine kinase-like ATPase, C-terminal domain"/>
    <property type="match status" value="1"/>
</dbReference>
<dbReference type="InterPro" id="IPR001789">
    <property type="entry name" value="Sig_transdc_resp-reg_receiver"/>
</dbReference>
<dbReference type="InterPro" id="IPR003661">
    <property type="entry name" value="HisK_dim/P_dom"/>
</dbReference>
<evidence type="ECO:0000256" key="8">
    <source>
        <dbReference type="SAM" id="Coils"/>
    </source>
</evidence>
<keyword evidence="8" id="KW-0175">Coiled coil</keyword>
<dbReference type="Pfam" id="PF12833">
    <property type="entry name" value="HTH_18"/>
    <property type="match status" value="1"/>
</dbReference>
<dbReference type="PROSITE" id="PS00041">
    <property type="entry name" value="HTH_ARAC_FAMILY_1"/>
    <property type="match status" value="1"/>
</dbReference>
<dbReference type="InterPro" id="IPR005467">
    <property type="entry name" value="His_kinase_dom"/>
</dbReference>
<keyword evidence="9" id="KW-0472">Membrane</keyword>
<keyword evidence="4" id="KW-0805">Transcription regulation</keyword>